<protein>
    <recommendedName>
        <fullName evidence="5">Neurogenic mastermind-like N-terminal domain-containing protein</fullName>
    </recommendedName>
</protein>
<reference evidence="6 7" key="1">
    <citation type="submission" date="2022-12" db="EMBL/GenBank/DDBJ databases">
        <title>Chromosome-level genome of Tegillarca granosa.</title>
        <authorList>
            <person name="Kim J."/>
        </authorList>
    </citation>
    <scope>NUCLEOTIDE SEQUENCE [LARGE SCALE GENOMIC DNA]</scope>
    <source>
        <strain evidence="6">Teg-2019</strain>
        <tissue evidence="6">Adductor muscle</tissue>
    </source>
</reference>
<evidence type="ECO:0000313" key="7">
    <source>
        <dbReference type="Proteomes" id="UP001217089"/>
    </source>
</evidence>
<feature type="compositionally biased region" description="Polar residues" evidence="4">
    <location>
        <begin position="492"/>
        <end position="502"/>
    </location>
</feature>
<feature type="region of interest" description="Disordered" evidence="4">
    <location>
        <begin position="61"/>
        <end position="95"/>
    </location>
</feature>
<comment type="subcellular location">
    <subcellularLocation>
        <location evidence="1">Nucleus</location>
    </subcellularLocation>
</comment>
<dbReference type="Gene3D" id="6.10.250.970">
    <property type="match status" value="1"/>
</dbReference>
<feature type="compositionally biased region" description="Polar residues" evidence="4">
    <location>
        <begin position="297"/>
        <end position="308"/>
    </location>
</feature>
<evidence type="ECO:0000259" key="5">
    <source>
        <dbReference type="SMART" id="SM01275"/>
    </source>
</evidence>
<dbReference type="InterPro" id="IPR046370">
    <property type="entry name" value="MAML_N_sf"/>
</dbReference>
<comment type="caution">
    <text evidence="6">The sequence shown here is derived from an EMBL/GenBank/DDBJ whole genome shotgun (WGS) entry which is preliminary data.</text>
</comment>
<name>A0ABQ9DX73_TEGGR</name>
<feature type="compositionally biased region" description="Low complexity" evidence="4">
    <location>
        <begin position="67"/>
        <end position="87"/>
    </location>
</feature>
<organism evidence="6 7">
    <name type="scientific">Tegillarca granosa</name>
    <name type="common">Malaysian cockle</name>
    <name type="synonym">Anadara granosa</name>
    <dbReference type="NCBI Taxonomy" id="220873"/>
    <lineage>
        <taxon>Eukaryota</taxon>
        <taxon>Metazoa</taxon>
        <taxon>Spiralia</taxon>
        <taxon>Lophotrochozoa</taxon>
        <taxon>Mollusca</taxon>
        <taxon>Bivalvia</taxon>
        <taxon>Autobranchia</taxon>
        <taxon>Pteriomorphia</taxon>
        <taxon>Arcoida</taxon>
        <taxon>Arcoidea</taxon>
        <taxon>Arcidae</taxon>
        <taxon>Tegillarca</taxon>
    </lineage>
</organism>
<accession>A0ABQ9DX73</accession>
<proteinExistence type="inferred from homology"/>
<feature type="region of interest" description="Disordered" evidence="4">
    <location>
        <begin position="402"/>
        <end position="443"/>
    </location>
</feature>
<evidence type="ECO:0000256" key="3">
    <source>
        <dbReference type="ARBA" id="ARBA00023242"/>
    </source>
</evidence>
<evidence type="ECO:0000256" key="4">
    <source>
        <dbReference type="SAM" id="MobiDB-lite"/>
    </source>
</evidence>
<keyword evidence="3" id="KW-0539">Nucleus</keyword>
<feature type="domain" description="Neurogenic mastermind-like N-terminal" evidence="5">
    <location>
        <begin position="6"/>
        <end position="69"/>
    </location>
</feature>
<feature type="region of interest" description="Disordered" evidence="4">
    <location>
        <begin position="297"/>
        <end position="385"/>
    </location>
</feature>
<dbReference type="EMBL" id="JARBDR010000923">
    <property type="protein sequence ID" value="KAJ8297861.1"/>
    <property type="molecule type" value="Genomic_DNA"/>
</dbReference>
<feature type="compositionally biased region" description="Low complexity" evidence="4">
    <location>
        <begin position="479"/>
        <end position="491"/>
    </location>
</feature>
<feature type="region of interest" description="Disordered" evidence="4">
    <location>
        <begin position="479"/>
        <end position="515"/>
    </location>
</feature>
<feature type="region of interest" description="Disordered" evidence="4">
    <location>
        <begin position="175"/>
        <end position="221"/>
    </location>
</feature>
<comment type="similarity">
    <text evidence="2">Belongs to the mastermind family.</text>
</comment>
<evidence type="ECO:0000313" key="6">
    <source>
        <dbReference type="EMBL" id="KAJ8297861.1"/>
    </source>
</evidence>
<feature type="compositionally biased region" description="Polar residues" evidence="4">
    <location>
        <begin position="429"/>
        <end position="443"/>
    </location>
</feature>
<dbReference type="SMART" id="SM01275">
    <property type="entry name" value="MamL-1"/>
    <property type="match status" value="1"/>
</dbReference>
<dbReference type="Proteomes" id="UP001217089">
    <property type="component" value="Unassembled WGS sequence"/>
</dbReference>
<feature type="compositionally biased region" description="Polar residues" evidence="4">
    <location>
        <begin position="197"/>
        <end position="214"/>
    </location>
</feature>
<sequence length="887" mass="98463">MGDFVPKRRDVFDRLRRRIEVYRRHQNATLGRFQHAYDNPTNGIYHQQHQESLNLRRKWEEKNQQRANSTAKNKNKDNSNNNTASGNHGPNETRRNLSIVTQKLKEKIDNNQQVENQPPADSEASAASGPKKLKKTTDSSSGVKVNVNITHQINTGGNSSQQQTYQAEFNININSNTETTNTPEGDILCKSEPGDAQDNTQCSVSNPQENNQGPSDPDNLILDQDELEDIIRTIEKDESGDLSEELRENLFQELDRFDQIYKDISKQEGNDSKMFAGMTSNSPGLQKSGSVGPYDPNSASIFDSNQNIAPPVRTPPTSVYRPATQPNHHATQAGPAAETLKQMAAQHQQQHDAFGMDPYAGNHLSSDSHYRQNGFPQGYEQQQHHYGSQNTAYLGQQNVNSMRSGQMPYGQKSPEIGLTYVGTKPLSHYPNSQSSTPSSLQRLENQVQQAFNQNPAMEITQTQHMQVTDGSHRMQMSQTQQLQMRQPPHQQISMTQQQSFSLSGGMGPGPNQSSQQYMTDEMKMQMMQEKMRREQQQRTMMERQQQAHAQAQAAQMQAQYMSRPPPEYKTQHSVPEGYSGSTVGPNPLQTMQNMVNQTNSLQTQGYGQIKSETTNVQMQNGMMQSTQMAAMQRMSAGSVNSSETTVTGMAQGTAVQSTVGNYPGQPIQRQQSYPGAQLSAPLTRPQRPTGPTYTSAIMRNQRPPNVNVGPDGLNISQPRNQQHDWPRQMMTQSQGTRMGVPGQVSAQPVMNGTQMSAMQYNSYSNQAAAGASMQMRSQRPMQMNAMQSQAAMMQGSSQAQQQMMMQQNMQMSQRMGVRAPIQGQTNQYGMSAPVDTGTGYSQGGAPPQDDFMNLIDSAQTGASPEFMTVQNTGGSDANWLEDILGGK</sequence>
<feature type="region of interest" description="Disordered" evidence="4">
    <location>
        <begin position="109"/>
        <end position="143"/>
    </location>
</feature>
<dbReference type="Pfam" id="PF09596">
    <property type="entry name" value="MamL-1"/>
    <property type="match status" value="1"/>
</dbReference>
<gene>
    <name evidence="6" type="ORF">KUTeg_024392</name>
</gene>
<evidence type="ECO:0000256" key="1">
    <source>
        <dbReference type="ARBA" id="ARBA00004123"/>
    </source>
</evidence>
<evidence type="ECO:0000256" key="2">
    <source>
        <dbReference type="ARBA" id="ARBA00008081"/>
    </source>
</evidence>
<keyword evidence="7" id="KW-1185">Reference proteome</keyword>
<dbReference type="InterPro" id="IPR019082">
    <property type="entry name" value="Mastermind-like_N"/>
</dbReference>